<dbReference type="PROSITE" id="PS01031">
    <property type="entry name" value="SHSP"/>
    <property type="match status" value="1"/>
</dbReference>
<evidence type="ECO:0000256" key="4">
    <source>
        <dbReference type="PROSITE-ProRule" id="PRU00285"/>
    </source>
</evidence>
<name>A0A6J1JKU5_CUCMA</name>
<keyword evidence="7" id="KW-0472">Membrane</keyword>
<keyword evidence="3" id="KW-0611">Plant defense</keyword>
<evidence type="ECO:0000256" key="7">
    <source>
        <dbReference type="SAM" id="Phobius"/>
    </source>
</evidence>
<reference evidence="10" key="1">
    <citation type="submission" date="2025-08" db="UniProtKB">
        <authorList>
            <consortium name="RefSeq"/>
        </authorList>
    </citation>
    <scope>IDENTIFICATION</scope>
    <source>
        <tissue evidence="10">Young leaves</tissue>
    </source>
</reference>
<dbReference type="RefSeq" id="XP_022988169.1">
    <property type="nucleotide sequence ID" value="XM_023132401.1"/>
</dbReference>
<evidence type="ECO:0000256" key="2">
    <source>
        <dbReference type="ARBA" id="ARBA00022475"/>
    </source>
</evidence>
<keyword evidence="2" id="KW-1003">Cell membrane</keyword>
<evidence type="ECO:0000313" key="9">
    <source>
        <dbReference type="Proteomes" id="UP000504608"/>
    </source>
</evidence>
<evidence type="ECO:0000313" key="10">
    <source>
        <dbReference type="RefSeq" id="XP_022988169.1"/>
    </source>
</evidence>
<dbReference type="PANTHER" id="PTHR43670:SF129">
    <property type="entry name" value="HSP20_ALPHA CRYSTALLIN FAMILY PROTEIN, EXPRESSED"/>
    <property type="match status" value="1"/>
</dbReference>
<keyword evidence="9" id="KW-1185">Reference proteome</keyword>
<dbReference type="KEGG" id="cmax:111485486"/>
<sequence>MPMDSSSKSYQDFEPLIDWLPHPDPESHLLLVHLLGFTRNDLKVQVTSTGKLRISGERRLTSGKWLRFLKEIHIPEDADLNKISAKLEKGILYVTQPKKTSAVSSNNLPVQPPKPKAESQPPPTAAKPTDRPNTPKSPNERPQSQANGKQSPTPLKPHEGAGAPASTQKSAEKPTVGGGEPVQDLAAKDRTEKETEDKAKAHTKLQDASEKTRKEEGKEEIGSKMGEKGKEGDGLRMTEGKEQGGHGRGEKEGGGSRMVEGKERGGHGRGEKERGGSRMVEEKERGGHGRGKKEGGVAEGSEWTRRGEWLWTNMVNLALGAAVFVIVYLNLTKNDHMEEDW</sequence>
<evidence type="ECO:0000259" key="8">
    <source>
        <dbReference type="PROSITE" id="PS01031"/>
    </source>
</evidence>
<comment type="similarity">
    <text evidence="4 5">Belongs to the small heat shock protein (HSP20) family.</text>
</comment>
<feature type="domain" description="SHSP" evidence="8">
    <location>
        <begin position="8"/>
        <end position="113"/>
    </location>
</feature>
<dbReference type="Gene3D" id="2.60.40.790">
    <property type="match status" value="1"/>
</dbReference>
<accession>A0A6J1JKU5</accession>
<feature type="compositionally biased region" description="Basic and acidic residues" evidence="6">
    <location>
        <begin position="186"/>
        <end position="301"/>
    </location>
</feature>
<feature type="region of interest" description="Disordered" evidence="6">
    <location>
        <begin position="99"/>
        <end position="301"/>
    </location>
</feature>
<organism evidence="9 10">
    <name type="scientific">Cucurbita maxima</name>
    <name type="common">Pumpkin</name>
    <name type="synonym">Winter squash</name>
    <dbReference type="NCBI Taxonomy" id="3661"/>
    <lineage>
        <taxon>Eukaryota</taxon>
        <taxon>Viridiplantae</taxon>
        <taxon>Streptophyta</taxon>
        <taxon>Embryophyta</taxon>
        <taxon>Tracheophyta</taxon>
        <taxon>Spermatophyta</taxon>
        <taxon>Magnoliopsida</taxon>
        <taxon>eudicotyledons</taxon>
        <taxon>Gunneridae</taxon>
        <taxon>Pentapetalae</taxon>
        <taxon>rosids</taxon>
        <taxon>fabids</taxon>
        <taxon>Cucurbitales</taxon>
        <taxon>Cucurbitaceae</taxon>
        <taxon>Cucurbiteae</taxon>
        <taxon>Cucurbita</taxon>
    </lineage>
</organism>
<dbReference type="Pfam" id="PF00011">
    <property type="entry name" value="HSP20"/>
    <property type="match status" value="1"/>
</dbReference>
<dbReference type="InterPro" id="IPR002068">
    <property type="entry name" value="A-crystallin/Hsp20_dom"/>
</dbReference>
<proteinExistence type="inferred from homology"/>
<evidence type="ECO:0000256" key="1">
    <source>
        <dbReference type="ARBA" id="ARBA00004162"/>
    </source>
</evidence>
<dbReference type="GeneID" id="111485486"/>
<evidence type="ECO:0000256" key="5">
    <source>
        <dbReference type="RuleBase" id="RU003616"/>
    </source>
</evidence>
<dbReference type="PANTHER" id="PTHR43670">
    <property type="entry name" value="HEAT SHOCK PROTEIN 26"/>
    <property type="match status" value="1"/>
</dbReference>
<dbReference type="GO" id="GO:0005886">
    <property type="term" value="C:plasma membrane"/>
    <property type="evidence" value="ECO:0007669"/>
    <property type="project" value="UniProtKB-SubCell"/>
</dbReference>
<keyword evidence="7" id="KW-0812">Transmembrane</keyword>
<dbReference type="AlphaFoldDB" id="A0A6J1JKU5"/>
<dbReference type="Proteomes" id="UP000504608">
    <property type="component" value="Unplaced"/>
</dbReference>
<comment type="subcellular location">
    <subcellularLocation>
        <location evidence="1">Cell membrane</location>
        <topology evidence="1">Single-pass membrane protein</topology>
    </subcellularLocation>
</comment>
<dbReference type="GO" id="GO:0034605">
    <property type="term" value="P:cellular response to heat"/>
    <property type="evidence" value="ECO:0007669"/>
    <property type="project" value="TreeGrafter"/>
</dbReference>
<dbReference type="SUPFAM" id="SSF49764">
    <property type="entry name" value="HSP20-like chaperones"/>
    <property type="match status" value="1"/>
</dbReference>
<protein>
    <submittedName>
        <fullName evidence="10">Inactive protein RESTRICTED TEV MOVEMENT 2-like</fullName>
    </submittedName>
</protein>
<feature type="transmembrane region" description="Helical" evidence="7">
    <location>
        <begin position="310"/>
        <end position="331"/>
    </location>
</feature>
<evidence type="ECO:0000256" key="6">
    <source>
        <dbReference type="SAM" id="MobiDB-lite"/>
    </source>
</evidence>
<gene>
    <name evidence="10" type="primary">LOC111485486</name>
</gene>
<keyword evidence="7" id="KW-1133">Transmembrane helix</keyword>
<dbReference type="InterPro" id="IPR008978">
    <property type="entry name" value="HSP20-like_chaperone"/>
</dbReference>
<evidence type="ECO:0000256" key="3">
    <source>
        <dbReference type="ARBA" id="ARBA00022821"/>
    </source>
</evidence>
<dbReference type="OrthoDB" id="1431247at2759"/>
<feature type="compositionally biased region" description="Pro residues" evidence="6">
    <location>
        <begin position="110"/>
        <end position="125"/>
    </location>
</feature>
<dbReference type="GO" id="GO:0006952">
    <property type="term" value="P:defense response"/>
    <property type="evidence" value="ECO:0007669"/>
    <property type="project" value="UniProtKB-KW"/>
</dbReference>
<feature type="compositionally biased region" description="Polar residues" evidence="6">
    <location>
        <begin position="131"/>
        <end position="153"/>
    </location>
</feature>
<feature type="compositionally biased region" description="Polar residues" evidence="6">
    <location>
        <begin position="99"/>
        <end position="109"/>
    </location>
</feature>